<keyword evidence="3" id="KW-1185">Reference proteome</keyword>
<protein>
    <recommendedName>
        <fullName evidence="1">GPAT/DHAPAT C-terminal domain-containing protein</fullName>
    </recommendedName>
</protein>
<evidence type="ECO:0000313" key="3">
    <source>
        <dbReference type="Proteomes" id="UP000024635"/>
    </source>
</evidence>
<reference evidence="3" key="1">
    <citation type="journal article" date="2015" name="Nat. Genet.">
        <title>The genome and transcriptome of the zoonotic hookworm Ancylostoma ceylanicum identify infection-specific gene families.</title>
        <authorList>
            <person name="Schwarz E.M."/>
            <person name="Hu Y."/>
            <person name="Antoshechkin I."/>
            <person name="Miller M.M."/>
            <person name="Sternberg P.W."/>
            <person name="Aroian R.V."/>
        </authorList>
    </citation>
    <scope>NUCLEOTIDE SEQUENCE</scope>
    <source>
        <strain evidence="3">HY135</strain>
    </source>
</reference>
<evidence type="ECO:0000313" key="2">
    <source>
        <dbReference type="EMBL" id="EYC05320.1"/>
    </source>
</evidence>
<name>A0A016TRB9_9BILA</name>
<comment type="caution">
    <text evidence="2">The sequence shown here is derived from an EMBL/GenBank/DDBJ whole genome shotgun (WGS) entry which is preliminary data.</text>
</comment>
<dbReference type="OrthoDB" id="10510470at2759"/>
<sequence>MIFHLSLPRSWAPIYSELQTDAGNGRDRGAGTLVVCCTETTGLLGRDAEENRYVVISGCLGRCSRQLLYMLLRQPGWQVDFTFRNDSSSDSHQKEWTTTATLMDLLAFMINALQKILEREFVYVPGLESTSLQNAITRLQRAGIVNVFADNVHVLQREHLLVLWNLISPYILNFALVIEALLALELPSYSIKNVLLQSQKYIADIYAHSSRSQVRLSFLSTEPIKNAGLMLISQKVLLPKDGGYTLDRSAALKLLNDLTALTTNGYTSLQNAKI</sequence>
<dbReference type="EMBL" id="JARK01001418">
    <property type="protein sequence ID" value="EYC05320.1"/>
    <property type="molecule type" value="Genomic_DNA"/>
</dbReference>
<evidence type="ECO:0000259" key="1">
    <source>
        <dbReference type="Pfam" id="PF19277"/>
    </source>
</evidence>
<dbReference type="InterPro" id="IPR045520">
    <property type="entry name" value="GPAT/DHAPAT_C"/>
</dbReference>
<gene>
    <name evidence="2" type="primary">Acey_s0082.g1516</name>
    <name evidence="2" type="ORF">Y032_0082g1516</name>
</gene>
<proteinExistence type="predicted"/>
<organism evidence="2 3">
    <name type="scientific">Ancylostoma ceylanicum</name>
    <dbReference type="NCBI Taxonomy" id="53326"/>
    <lineage>
        <taxon>Eukaryota</taxon>
        <taxon>Metazoa</taxon>
        <taxon>Ecdysozoa</taxon>
        <taxon>Nematoda</taxon>
        <taxon>Chromadorea</taxon>
        <taxon>Rhabditida</taxon>
        <taxon>Rhabditina</taxon>
        <taxon>Rhabditomorpha</taxon>
        <taxon>Strongyloidea</taxon>
        <taxon>Ancylostomatidae</taxon>
        <taxon>Ancylostomatinae</taxon>
        <taxon>Ancylostoma</taxon>
    </lineage>
</organism>
<accession>A0A016TRB9</accession>
<feature type="domain" description="GPAT/DHAPAT C-terminal" evidence="1">
    <location>
        <begin position="109"/>
        <end position="237"/>
    </location>
</feature>
<dbReference type="Proteomes" id="UP000024635">
    <property type="component" value="Unassembled WGS sequence"/>
</dbReference>
<dbReference type="Pfam" id="PF19277">
    <property type="entry name" value="GPAT_C"/>
    <property type="match status" value="1"/>
</dbReference>
<dbReference type="AlphaFoldDB" id="A0A016TRB9"/>